<feature type="coiled-coil region" evidence="1">
    <location>
        <begin position="175"/>
        <end position="209"/>
    </location>
</feature>
<dbReference type="GO" id="GO:0051213">
    <property type="term" value="F:dioxygenase activity"/>
    <property type="evidence" value="ECO:0007669"/>
    <property type="project" value="InterPro"/>
</dbReference>
<dbReference type="GO" id="GO:0006307">
    <property type="term" value="P:DNA alkylation repair"/>
    <property type="evidence" value="ECO:0007669"/>
    <property type="project" value="InterPro"/>
</dbReference>
<feature type="region of interest" description="Disordered" evidence="2">
    <location>
        <begin position="667"/>
        <end position="731"/>
    </location>
</feature>
<dbReference type="InterPro" id="IPR027450">
    <property type="entry name" value="AlkB-like"/>
</dbReference>
<dbReference type="OrthoDB" id="545910at2759"/>
<feature type="region of interest" description="Disordered" evidence="2">
    <location>
        <begin position="211"/>
        <end position="283"/>
    </location>
</feature>
<dbReference type="InterPro" id="IPR005123">
    <property type="entry name" value="Oxoglu/Fe-dep_dioxygenase_dom"/>
</dbReference>
<organism evidence="4 5">
    <name type="scientific">Triparma strigata</name>
    <dbReference type="NCBI Taxonomy" id="1606541"/>
    <lineage>
        <taxon>Eukaryota</taxon>
        <taxon>Sar</taxon>
        <taxon>Stramenopiles</taxon>
        <taxon>Ochrophyta</taxon>
        <taxon>Bolidophyceae</taxon>
        <taxon>Parmales</taxon>
        <taxon>Triparmaceae</taxon>
        <taxon>Triparma</taxon>
    </lineage>
</organism>
<dbReference type="Gene3D" id="2.60.120.590">
    <property type="entry name" value="Alpha-ketoglutarate-dependent dioxygenase AlkB-like"/>
    <property type="match status" value="1"/>
</dbReference>
<keyword evidence="5" id="KW-1185">Reference proteome</keyword>
<sequence length="820" mass="91462">MSKCLICLVRNKPYFEIHSPLQIPPPGPFPSFALSPLPRLLRPQSEDLEIIDPVTFLPCLSAGCRDNVYCRDCLHQYVKNYASKCPGSCNRPVRITRSTIVYGDATEAMERNEAGRKEAMEAKALEEANMVMGVGELRKAYEQKIAQEDKVQESLALVEELSRQNSHTANPPEVTNEDLEELKRMQKEVDEEEERRRAAEIEASEKLIQSLSQEENVTAPSPSSDPVPTTSATASTTTPAPSTSSSSSPSPHPTLLQTPKLQPPAPTPTASPPPRNFNSINQTAPNSSFCFKASEIQSIVEGLTSETSAQVAASILQKLLSKRVVSADKKLAILPNGVTTLPKFLKKVKKKFDGDENFLRVYDRVVEKIQGDFNEENKQPKTMSKSQDKTYTVDSYLALSRSDRLPPNPLIIDDDAKNLRLRIYRPYEPPSISLSEIEQSIKDHMTWYRVKYESKRHKNDCETPCYTNYFGGVAKVSNNGEQLPYQEIPDYLKPLTQYISDLCGVQFNSFLVRLYFNGKDNIAHHTDGRRFLGDIPTIASLSLGATATFKLKRMNDVWPKAGTPDGGVDKNTPGLSFNCENGTLLIMEGDTQDHWHHAVPQESRDYRFNINFRYIVPTAADNNVDTEGQKTYYKYMVYGDHRKEWESKTLESWSFDDLMKLKGGMRNFMTKKDPEPAGLSATQKDPEPAGLSATQKDPEPAGLSVSTADKENKKGVPPEAGHSGQSMQPESQYTYQNSIFKSSARPAALKRPNNSASIEITMMKKPKLLQPKLSTSSKPSAAVKLLVDMGFPIEVCEKAVENHPDDVQSQINECVVNSCE</sequence>
<gene>
    <name evidence="4" type="ORF">TrST_g10570</name>
</gene>
<evidence type="ECO:0000256" key="1">
    <source>
        <dbReference type="SAM" id="Coils"/>
    </source>
</evidence>
<keyword evidence="1" id="KW-0175">Coiled coil</keyword>
<dbReference type="Pfam" id="PF13532">
    <property type="entry name" value="2OG-FeII_Oxy_2"/>
    <property type="match status" value="1"/>
</dbReference>
<evidence type="ECO:0000313" key="4">
    <source>
        <dbReference type="EMBL" id="GMH77345.1"/>
    </source>
</evidence>
<proteinExistence type="predicted"/>
<dbReference type="Proteomes" id="UP001165085">
    <property type="component" value="Unassembled WGS sequence"/>
</dbReference>
<dbReference type="EMBL" id="BRXY01000206">
    <property type="protein sequence ID" value="GMH77345.1"/>
    <property type="molecule type" value="Genomic_DNA"/>
</dbReference>
<evidence type="ECO:0000313" key="5">
    <source>
        <dbReference type="Proteomes" id="UP001165085"/>
    </source>
</evidence>
<dbReference type="AlphaFoldDB" id="A0A9W7EGQ7"/>
<reference evidence="5" key="1">
    <citation type="journal article" date="2023" name="Commun. Biol.">
        <title>Genome analysis of Parmales, the sister group of diatoms, reveals the evolutionary specialization of diatoms from phago-mixotrophs to photoautotrophs.</title>
        <authorList>
            <person name="Ban H."/>
            <person name="Sato S."/>
            <person name="Yoshikawa S."/>
            <person name="Yamada K."/>
            <person name="Nakamura Y."/>
            <person name="Ichinomiya M."/>
            <person name="Sato N."/>
            <person name="Blanc-Mathieu R."/>
            <person name="Endo H."/>
            <person name="Kuwata A."/>
            <person name="Ogata H."/>
        </authorList>
    </citation>
    <scope>NUCLEOTIDE SEQUENCE [LARGE SCALE GENOMIC DNA]</scope>
    <source>
        <strain evidence="5">NIES 3701</strain>
    </source>
</reference>
<protein>
    <recommendedName>
        <fullName evidence="3">Fe2OG dioxygenase domain-containing protein</fullName>
    </recommendedName>
</protein>
<feature type="domain" description="Fe2OG dioxygenase" evidence="3">
    <location>
        <begin position="506"/>
        <end position="616"/>
    </location>
</feature>
<comment type="caution">
    <text evidence="4">The sequence shown here is derived from an EMBL/GenBank/DDBJ whole genome shotgun (WGS) entry which is preliminary data.</text>
</comment>
<feature type="compositionally biased region" description="Pro residues" evidence="2">
    <location>
        <begin position="261"/>
        <end position="275"/>
    </location>
</feature>
<accession>A0A9W7EGQ7</accession>
<dbReference type="PANTHER" id="PTHR31212:SF4">
    <property type="entry name" value="ALPHA-KETOGLUTARATE-DEPENDENT DIOXYGENASE ALKB HOMOLOG 3"/>
    <property type="match status" value="1"/>
</dbReference>
<dbReference type="InterPro" id="IPR037151">
    <property type="entry name" value="AlkB-like_sf"/>
</dbReference>
<dbReference type="PROSITE" id="PS51471">
    <property type="entry name" value="FE2OG_OXY"/>
    <property type="match status" value="1"/>
</dbReference>
<evidence type="ECO:0000259" key="3">
    <source>
        <dbReference type="PROSITE" id="PS51471"/>
    </source>
</evidence>
<name>A0A9W7EGQ7_9STRA</name>
<feature type="compositionally biased region" description="Low complexity" evidence="2">
    <location>
        <begin position="218"/>
        <end position="260"/>
    </location>
</feature>
<dbReference type="SUPFAM" id="SSF51197">
    <property type="entry name" value="Clavaminate synthase-like"/>
    <property type="match status" value="1"/>
</dbReference>
<dbReference type="InterPro" id="IPR032854">
    <property type="entry name" value="ALKBH3"/>
</dbReference>
<dbReference type="PANTHER" id="PTHR31212">
    <property type="entry name" value="ALPHA-KETOGLUTARATE-DEPENDENT DIOXYGENASE ALKB HOMOLOG 3"/>
    <property type="match status" value="1"/>
</dbReference>
<evidence type="ECO:0000256" key="2">
    <source>
        <dbReference type="SAM" id="MobiDB-lite"/>
    </source>
</evidence>